<dbReference type="InterPro" id="IPR013785">
    <property type="entry name" value="Aldolase_TIM"/>
</dbReference>
<comment type="caution">
    <text evidence="3">The sequence shown here is derived from an EMBL/GenBank/DDBJ whole genome shotgun (WGS) entry which is preliminary data.</text>
</comment>
<dbReference type="AlphaFoldDB" id="A0A8J3JJQ2"/>
<dbReference type="Proteomes" id="UP000601223">
    <property type="component" value="Unassembled WGS sequence"/>
</dbReference>
<feature type="domain" description="Glycoside-hydrolase family GH114 TIM-barrel" evidence="2">
    <location>
        <begin position="44"/>
        <end position="180"/>
    </location>
</feature>
<evidence type="ECO:0000313" key="4">
    <source>
        <dbReference type="Proteomes" id="UP000601223"/>
    </source>
</evidence>
<sequence length="195" mass="21137">MHVAGVRVPVSAVVVLACVACAAPTRPAHWYEAPARPAVPDSLRWQWALSAPPQVTAADVFVLDGFTTDASLVEDLHAERRRAVCYLPLGEVRRGRPDAARFPADLTRPDGLVRWDAPEAQLRDRITPILADRLRLCRDKGFDAAALDLLAGAPRSVVDHLVEQAHELSLPVGLLDTAHDDADLKVPDGPAYGRP</sequence>
<keyword evidence="4" id="KW-1185">Reference proteome</keyword>
<keyword evidence="1" id="KW-0732">Signal</keyword>
<dbReference type="PANTHER" id="PTHR35273:SF2">
    <property type="entry name" value="ALPHA-GALACTOSIDASE"/>
    <property type="match status" value="1"/>
</dbReference>
<accession>A0A8J3JJQ2</accession>
<dbReference type="EMBL" id="BONF01000031">
    <property type="protein sequence ID" value="GIF83819.1"/>
    <property type="molecule type" value="Genomic_DNA"/>
</dbReference>
<name>A0A8J3JJQ2_9ACTN</name>
<dbReference type="PROSITE" id="PS51257">
    <property type="entry name" value="PROKAR_LIPOPROTEIN"/>
    <property type="match status" value="1"/>
</dbReference>
<dbReference type="InterPro" id="IPR004352">
    <property type="entry name" value="GH114_TIM-barrel"/>
</dbReference>
<dbReference type="RefSeq" id="WP_203751153.1">
    <property type="nucleotide sequence ID" value="NZ_BONF01000031.1"/>
</dbReference>
<organism evidence="3 4">
    <name type="scientific">Catellatospora bangladeshensis</name>
    <dbReference type="NCBI Taxonomy" id="310355"/>
    <lineage>
        <taxon>Bacteria</taxon>
        <taxon>Bacillati</taxon>
        <taxon>Actinomycetota</taxon>
        <taxon>Actinomycetes</taxon>
        <taxon>Micromonosporales</taxon>
        <taxon>Micromonosporaceae</taxon>
        <taxon>Catellatospora</taxon>
    </lineage>
</organism>
<evidence type="ECO:0000313" key="3">
    <source>
        <dbReference type="EMBL" id="GIF83819.1"/>
    </source>
</evidence>
<protein>
    <recommendedName>
        <fullName evidence="2">Glycoside-hydrolase family GH114 TIM-barrel domain-containing protein</fullName>
    </recommendedName>
</protein>
<proteinExistence type="predicted"/>
<dbReference type="Pfam" id="PF03537">
    <property type="entry name" value="Glyco_hydro_114"/>
    <property type="match status" value="1"/>
</dbReference>
<gene>
    <name evidence="3" type="ORF">Cba03nite_51680</name>
</gene>
<dbReference type="PANTHER" id="PTHR35273">
    <property type="entry name" value="ALPHA-1,4 POLYGALACTOSAMINIDASE, PUTATIVE (AFU_ORTHOLOGUE AFUA_3G07890)-RELATED"/>
    <property type="match status" value="1"/>
</dbReference>
<evidence type="ECO:0000259" key="2">
    <source>
        <dbReference type="Pfam" id="PF03537"/>
    </source>
</evidence>
<feature type="signal peptide" evidence="1">
    <location>
        <begin position="1"/>
        <end position="22"/>
    </location>
</feature>
<evidence type="ECO:0000256" key="1">
    <source>
        <dbReference type="SAM" id="SignalP"/>
    </source>
</evidence>
<dbReference type="Gene3D" id="3.20.20.70">
    <property type="entry name" value="Aldolase class I"/>
    <property type="match status" value="1"/>
</dbReference>
<feature type="chain" id="PRO_5035272548" description="Glycoside-hydrolase family GH114 TIM-barrel domain-containing protein" evidence="1">
    <location>
        <begin position="23"/>
        <end position="195"/>
    </location>
</feature>
<reference evidence="3 4" key="1">
    <citation type="submission" date="2021-01" db="EMBL/GenBank/DDBJ databases">
        <title>Whole genome shotgun sequence of Catellatospora bangladeshensis NBRC 107357.</title>
        <authorList>
            <person name="Komaki H."/>
            <person name="Tamura T."/>
        </authorList>
    </citation>
    <scope>NUCLEOTIDE SEQUENCE [LARGE SCALE GENOMIC DNA]</scope>
    <source>
        <strain evidence="3 4">NBRC 107357</strain>
    </source>
</reference>